<accession>A0A6J7H7C0</accession>
<dbReference type="SUPFAM" id="SSF48726">
    <property type="entry name" value="Immunoglobulin"/>
    <property type="match status" value="1"/>
</dbReference>
<dbReference type="SUPFAM" id="SSF63829">
    <property type="entry name" value="Calcium-dependent phosphotriesterase"/>
    <property type="match status" value="1"/>
</dbReference>
<dbReference type="InterPro" id="IPR007110">
    <property type="entry name" value="Ig-like_dom"/>
</dbReference>
<evidence type="ECO:0000256" key="1">
    <source>
        <dbReference type="SAM" id="MobiDB-lite"/>
    </source>
</evidence>
<dbReference type="PROSITE" id="PS50835">
    <property type="entry name" value="IG_LIKE"/>
    <property type="match status" value="2"/>
</dbReference>
<dbReference type="GO" id="GO:0000209">
    <property type="term" value="P:protein polyubiquitination"/>
    <property type="evidence" value="ECO:0007669"/>
    <property type="project" value="TreeGrafter"/>
</dbReference>
<reference evidence="3" key="1">
    <citation type="submission" date="2020-05" db="EMBL/GenBank/DDBJ databases">
        <authorList>
            <person name="Chiriac C."/>
            <person name="Salcher M."/>
            <person name="Ghai R."/>
            <person name="Kavagutti S V."/>
        </authorList>
    </citation>
    <scope>NUCLEOTIDE SEQUENCE</scope>
</reference>
<name>A0A6J7H7C0_9ZZZZ</name>
<dbReference type="GO" id="GO:0061630">
    <property type="term" value="F:ubiquitin protein ligase activity"/>
    <property type="evidence" value="ECO:0007669"/>
    <property type="project" value="TreeGrafter"/>
</dbReference>
<dbReference type="Gene3D" id="2.120.10.30">
    <property type="entry name" value="TolB, C-terminal domain"/>
    <property type="match status" value="2"/>
</dbReference>
<dbReference type="EMBL" id="CAFBMK010000064">
    <property type="protein sequence ID" value="CAB4912415.1"/>
    <property type="molecule type" value="Genomic_DNA"/>
</dbReference>
<dbReference type="InterPro" id="IPR036179">
    <property type="entry name" value="Ig-like_dom_sf"/>
</dbReference>
<sequence length="787" mass="79879">MSRRLLAVPLALLGLLLAAPAALAEQPSAIGVGSDGTSYVGYPLSGGVQRIAVDGSTTALPAWGTAGTGAGQLGGAVGIAVAPGADGHVWVLDSNLRVQEFTRGGQFVKGTQLPACTAGVAPDATRFGGIDVRVDGASTTPVALYVSHPCANQVLKLDPASPTLAVTRTAATTSRPGRIASPRYLTGPTNTRAVYVALPEAQAVTSFAPADLGAGPDALRQYDFTPSDLYVDEYGQLFVGDLRYDIVRIYDDKGNQLRYRGGTGNGTGLFSGPQAFDVAGQENNDTKGNLFVADSGNSRVQRMDQYSFTYWAAEASGTSGGPVTQPPTSGAPSIAGSAVVGQTLTCNPGTWTGSPTFTYSWRRDGSQVATGSTYAVTSGDVGRAITCVVTGTNGAGSATATSAAVTPAAAPVTPAPVSTGAPSIQGTVAVGQQLTCTQGSWSNAPTGYAYSWRRDGGEVATGSQYTPTSADAGRAITCVVTASNAGGSSSATSPAVTPPTPTTPVAAPANTARPGIQGTTVVGSTLTATQGSWSNAPTGYAYAWRRGGVAIPGATGTSYALVAADAGRTISVAVTATNAGGSATAVSDGVAVTAAPATPSTRVGVTINGGAEATSTAAVSLRIREPAGATAVLISNDGSFDTPTQVPVVTSDTYSWTLDARGSERRARVVYVRFVGPLIDGNQTFTDDILLDTTAPTVTTATISARTTASSGTVRVAAKDSGSGVSTIQYARNQSPTGARTLKPTKARSFKVRPRNARWVRAVDVAGNKSKWKRIAFKAPRKAARRR</sequence>
<feature type="compositionally biased region" description="Low complexity" evidence="1">
    <location>
        <begin position="503"/>
        <end position="512"/>
    </location>
</feature>
<organism evidence="3">
    <name type="scientific">freshwater metagenome</name>
    <dbReference type="NCBI Taxonomy" id="449393"/>
    <lineage>
        <taxon>unclassified sequences</taxon>
        <taxon>metagenomes</taxon>
        <taxon>ecological metagenomes</taxon>
    </lineage>
</organism>
<protein>
    <submittedName>
        <fullName evidence="3">Unannotated protein</fullName>
    </submittedName>
</protein>
<feature type="compositionally biased region" description="Low complexity" evidence="1">
    <location>
        <begin position="484"/>
        <end position="495"/>
    </location>
</feature>
<dbReference type="CDD" id="cd05819">
    <property type="entry name" value="NHL"/>
    <property type="match status" value="1"/>
</dbReference>
<feature type="region of interest" description="Disordered" evidence="1">
    <location>
        <begin position="484"/>
        <end position="515"/>
    </location>
</feature>
<dbReference type="PANTHER" id="PTHR24104:SF25">
    <property type="entry name" value="PROTEIN LIN-41"/>
    <property type="match status" value="1"/>
</dbReference>
<dbReference type="PANTHER" id="PTHR24104">
    <property type="entry name" value="E3 UBIQUITIN-PROTEIN LIGASE NHLRC1-RELATED"/>
    <property type="match status" value="1"/>
</dbReference>
<dbReference type="InterPro" id="IPR011042">
    <property type="entry name" value="6-blade_b-propeller_TolB-like"/>
</dbReference>
<proteinExistence type="predicted"/>
<dbReference type="Gene3D" id="2.60.40.2700">
    <property type="match status" value="3"/>
</dbReference>
<evidence type="ECO:0000313" key="3">
    <source>
        <dbReference type="EMBL" id="CAB4912415.1"/>
    </source>
</evidence>
<evidence type="ECO:0000259" key="2">
    <source>
        <dbReference type="PROSITE" id="PS50835"/>
    </source>
</evidence>
<dbReference type="AlphaFoldDB" id="A0A6J7H7C0"/>
<feature type="domain" description="Ig-like" evidence="2">
    <location>
        <begin position="322"/>
        <end position="406"/>
    </location>
</feature>
<feature type="domain" description="Ig-like" evidence="2">
    <location>
        <begin position="407"/>
        <end position="497"/>
    </location>
</feature>
<dbReference type="GO" id="GO:0008270">
    <property type="term" value="F:zinc ion binding"/>
    <property type="evidence" value="ECO:0007669"/>
    <property type="project" value="UniProtKB-KW"/>
</dbReference>
<gene>
    <name evidence="3" type="ORF">UFOPK3564_01337</name>
</gene>
<dbReference type="GO" id="GO:0043161">
    <property type="term" value="P:proteasome-mediated ubiquitin-dependent protein catabolic process"/>
    <property type="evidence" value="ECO:0007669"/>
    <property type="project" value="TreeGrafter"/>
</dbReference>
<dbReference type="InterPro" id="IPR050952">
    <property type="entry name" value="TRIM-NHL_E3_ligases"/>
</dbReference>